<organism evidence="6 7">
    <name type="scientific">Nephila pilipes</name>
    <name type="common">Giant wood spider</name>
    <name type="synonym">Nephila maculata</name>
    <dbReference type="NCBI Taxonomy" id="299642"/>
    <lineage>
        <taxon>Eukaryota</taxon>
        <taxon>Metazoa</taxon>
        <taxon>Ecdysozoa</taxon>
        <taxon>Arthropoda</taxon>
        <taxon>Chelicerata</taxon>
        <taxon>Arachnida</taxon>
        <taxon>Araneae</taxon>
        <taxon>Araneomorphae</taxon>
        <taxon>Entelegynae</taxon>
        <taxon>Araneoidea</taxon>
        <taxon>Nephilidae</taxon>
        <taxon>Nephila</taxon>
    </lineage>
</organism>
<dbReference type="PANTHER" id="PTHR11461">
    <property type="entry name" value="SERINE PROTEASE INHIBITOR, SERPIN"/>
    <property type="match status" value="1"/>
</dbReference>
<evidence type="ECO:0000256" key="4">
    <source>
        <dbReference type="SAM" id="SignalP"/>
    </source>
</evidence>
<dbReference type="Gene3D" id="3.30.497.10">
    <property type="entry name" value="Antithrombin, subunit I, domain 2"/>
    <property type="match status" value="1"/>
</dbReference>
<keyword evidence="7" id="KW-1185">Reference proteome</keyword>
<dbReference type="InterPro" id="IPR000215">
    <property type="entry name" value="Serpin_fam"/>
</dbReference>
<dbReference type="GO" id="GO:0004867">
    <property type="term" value="F:serine-type endopeptidase inhibitor activity"/>
    <property type="evidence" value="ECO:0007669"/>
    <property type="project" value="UniProtKB-KW"/>
</dbReference>
<comment type="caution">
    <text evidence="6">The sequence shown here is derived from an EMBL/GenBank/DDBJ whole genome shotgun (WGS) entry which is preliminary data.</text>
</comment>
<dbReference type="Gene3D" id="2.30.39.10">
    <property type="entry name" value="Alpha-1-antitrypsin, domain 1"/>
    <property type="match status" value="1"/>
</dbReference>
<evidence type="ECO:0000256" key="3">
    <source>
        <dbReference type="RuleBase" id="RU000411"/>
    </source>
</evidence>
<dbReference type="PANTHER" id="PTHR11461:SF342">
    <property type="entry name" value="SERINE PROTEASE INHIBITOR 28DC"/>
    <property type="match status" value="1"/>
</dbReference>
<dbReference type="EMBL" id="BMAW01030898">
    <property type="protein sequence ID" value="GFU18560.1"/>
    <property type="molecule type" value="Genomic_DNA"/>
</dbReference>
<dbReference type="OrthoDB" id="9518664at2759"/>
<evidence type="ECO:0000313" key="6">
    <source>
        <dbReference type="EMBL" id="GFU18560.1"/>
    </source>
</evidence>
<dbReference type="AlphaFoldDB" id="A0A8X6QH82"/>
<evidence type="ECO:0000313" key="7">
    <source>
        <dbReference type="Proteomes" id="UP000887013"/>
    </source>
</evidence>
<dbReference type="Proteomes" id="UP000887013">
    <property type="component" value="Unassembled WGS sequence"/>
</dbReference>
<name>A0A8X6QH82_NEPPI</name>
<dbReference type="PROSITE" id="PS00284">
    <property type="entry name" value="SERPIN"/>
    <property type="match status" value="1"/>
</dbReference>
<dbReference type="InterPro" id="IPR042178">
    <property type="entry name" value="Serpin_sf_1"/>
</dbReference>
<dbReference type="InterPro" id="IPR023796">
    <property type="entry name" value="Serpin_dom"/>
</dbReference>
<dbReference type="GO" id="GO:0005615">
    <property type="term" value="C:extracellular space"/>
    <property type="evidence" value="ECO:0007669"/>
    <property type="project" value="InterPro"/>
</dbReference>
<protein>
    <recommendedName>
        <fullName evidence="5">Serpin domain-containing protein</fullName>
    </recommendedName>
</protein>
<dbReference type="Pfam" id="PF00079">
    <property type="entry name" value="Serpin"/>
    <property type="match status" value="1"/>
</dbReference>
<evidence type="ECO:0000259" key="5">
    <source>
        <dbReference type="SMART" id="SM00093"/>
    </source>
</evidence>
<evidence type="ECO:0000256" key="1">
    <source>
        <dbReference type="ARBA" id="ARBA00022690"/>
    </source>
</evidence>
<keyword evidence="4" id="KW-0732">Signal</keyword>
<keyword evidence="2" id="KW-0722">Serine protease inhibitor</keyword>
<dbReference type="CDD" id="cd00172">
    <property type="entry name" value="serpin"/>
    <property type="match status" value="1"/>
</dbReference>
<dbReference type="InterPro" id="IPR042185">
    <property type="entry name" value="Serpin_sf_2"/>
</dbReference>
<comment type="similarity">
    <text evidence="3">Belongs to the serpin family.</text>
</comment>
<sequence length="396" mass="44523">MLFTPYIVLILNVPRAYAEYPPGLMYEHLMDSILDFSITGFNLLVQNSPQQGNVLYSPFSIYNILMMAHLGSRGKTAQQICNTLGICHFNKTTVHEAFGQLCKDLTADNSLTDSLEIANGFFIQRGFNISRYYEYALNYLYSSKLTEVDFRNSSTAALIAVNSWVRQSTKGKIQAVLHKNPSQSTKIMIVNAVHFRSQWKWQFNPQATEPNGFFYITPHHRVQVPIMSGKILVALGHNPSIGASILELPFVQPRISMFLILPDSTRGYIQLNATSLKSLIGTMQKQEVNIRLPRFTIDMTPQLTGLLWTLGIKDIFSPTEADLRGISNGLFVTDMIHRALIQVDEKGSLANAATVSLVERIGHVDEQYFEANRPFIFLVMDKKSGAVLFIGRIASF</sequence>
<dbReference type="InterPro" id="IPR036186">
    <property type="entry name" value="Serpin_sf"/>
</dbReference>
<keyword evidence="1" id="KW-0646">Protease inhibitor</keyword>
<feature type="signal peptide" evidence="4">
    <location>
        <begin position="1"/>
        <end position="18"/>
    </location>
</feature>
<reference evidence="6" key="1">
    <citation type="submission" date="2020-08" db="EMBL/GenBank/DDBJ databases">
        <title>Multicomponent nature underlies the extraordinary mechanical properties of spider dragline silk.</title>
        <authorList>
            <person name="Kono N."/>
            <person name="Nakamura H."/>
            <person name="Mori M."/>
            <person name="Yoshida Y."/>
            <person name="Ohtoshi R."/>
            <person name="Malay A.D."/>
            <person name="Moran D.A.P."/>
            <person name="Tomita M."/>
            <person name="Numata K."/>
            <person name="Arakawa K."/>
        </authorList>
    </citation>
    <scope>NUCLEOTIDE SEQUENCE</scope>
</reference>
<dbReference type="SMART" id="SM00093">
    <property type="entry name" value="SERPIN"/>
    <property type="match status" value="1"/>
</dbReference>
<feature type="chain" id="PRO_5036479467" description="Serpin domain-containing protein" evidence="4">
    <location>
        <begin position="19"/>
        <end position="396"/>
    </location>
</feature>
<gene>
    <name evidence="6" type="primary">SERPINB1</name>
    <name evidence="6" type="ORF">NPIL_372521</name>
</gene>
<proteinExistence type="inferred from homology"/>
<evidence type="ECO:0000256" key="2">
    <source>
        <dbReference type="ARBA" id="ARBA00022900"/>
    </source>
</evidence>
<accession>A0A8X6QH82</accession>
<dbReference type="InterPro" id="IPR023795">
    <property type="entry name" value="Serpin_CS"/>
</dbReference>
<feature type="domain" description="Serpin" evidence="5">
    <location>
        <begin position="38"/>
        <end position="396"/>
    </location>
</feature>
<dbReference type="SUPFAM" id="SSF56574">
    <property type="entry name" value="Serpins"/>
    <property type="match status" value="1"/>
</dbReference>